<feature type="transmembrane region" description="Helical" evidence="1">
    <location>
        <begin position="190"/>
        <end position="209"/>
    </location>
</feature>
<gene>
    <name evidence="4" type="ORF">FHS13_002574</name>
</gene>
<feature type="transmembrane region" description="Helical" evidence="1">
    <location>
        <begin position="215"/>
        <end position="236"/>
    </location>
</feature>
<dbReference type="Proteomes" id="UP000536604">
    <property type="component" value="Unassembled WGS sequence"/>
</dbReference>
<feature type="transmembrane region" description="Helical" evidence="1">
    <location>
        <begin position="335"/>
        <end position="353"/>
    </location>
</feature>
<dbReference type="PANTHER" id="PTHR23028">
    <property type="entry name" value="ACETYLTRANSFERASE"/>
    <property type="match status" value="1"/>
</dbReference>
<dbReference type="Pfam" id="PF19040">
    <property type="entry name" value="SGNH"/>
    <property type="match status" value="1"/>
</dbReference>
<keyword evidence="1" id="KW-1133">Transmembrane helix</keyword>
<proteinExistence type="predicted"/>
<feature type="transmembrane region" description="Helical" evidence="1">
    <location>
        <begin position="156"/>
        <end position="178"/>
    </location>
</feature>
<accession>A0A841IPG0</accession>
<protein>
    <submittedName>
        <fullName evidence="4">Peptidoglycan/LPS O-acetylase OafA/YrhL</fullName>
    </submittedName>
</protein>
<feature type="domain" description="SGNH" evidence="3">
    <location>
        <begin position="450"/>
        <end position="672"/>
    </location>
</feature>
<dbReference type="RefSeq" id="WP_184291857.1">
    <property type="nucleotide sequence ID" value="NZ_JACHJO010000007.1"/>
</dbReference>
<dbReference type="GO" id="GO:0016747">
    <property type="term" value="F:acyltransferase activity, transferring groups other than amino-acyl groups"/>
    <property type="evidence" value="ECO:0007669"/>
    <property type="project" value="InterPro"/>
</dbReference>
<comment type="caution">
    <text evidence="4">The sequence shown here is derived from an EMBL/GenBank/DDBJ whole genome shotgun (WGS) entry which is preliminary data.</text>
</comment>
<feature type="transmembrane region" description="Helical" evidence="1">
    <location>
        <begin position="52"/>
        <end position="72"/>
    </location>
</feature>
<dbReference type="EMBL" id="JACHJO010000007">
    <property type="protein sequence ID" value="MBB6120617.1"/>
    <property type="molecule type" value="Genomic_DNA"/>
</dbReference>
<keyword evidence="1" id="KW-0472">Membrane</keyword>
<dbReference type="PANTHER" id="PTHR23028:SF53">
    <property type="entry name" value="ACYL_TRANSF_3 DOMAIN-CONTAINING PROTEIN"/>
    <property type="match status" value="1"/>
</dbReference>
<evidence type="ECO:0000313" key="5">
    <source>
        <dbReference type="Proteomes" id="UP000536604"/>
    </source>
</evidence>
<feature type="transmembrane region" description="Helical" evidence="1">
    <location>
        <begin position="248"/>
        <end position="266"/>
    </location>
</feature>
<keyword evidence="1" id="KW-0812">Transmembrane</keyword>
<dbReference type="InterPro" id="IPR002656">
    <property type="entry name" value="Acyl_transf_3_dom"/>
</dbReference>
<evidence type="ECO:0000313" key="4">
    <source>
        <dbReference type="EMBL" id="MBB6120617.1"/>
    </source>
</evidence>
<dbReference type="GO" id="GO:0016020">
    <property type="term" value="C:membrane"/>
    <property type="evidence" value="ECO:0007669"/>
    <property type="project" value="TreeGrafter"/>
</dbReference>
<name>A0A841IPG0_9ACTN</name>
<dbReference type="GO" id="GO:0009103">
    <property type="term" value="P:lipopolysaccharide biosynthetic process"/>
    <property type="evidence" value="ECO:0007669"/>
    <property type="project" value="TreeGrafter"/>
</dbReference>
<organism evidence="4 5">
    <name type="scientific">Nocardiopsis algeriensis</name>
    <dbReference type="NCBI Taxonomy" id="1478215"/>
    <lineage>
        <taxon>Bacteria</taxon>
        <taxon>Bacillati</taxon>
        <taxon>Actinomycetota</taxon>
        <taxon>Actinomycetes</taxon>
        <taxon>Streptosporangiales</taxon>
        <taxon>Nocardiopsidaceae</taxon>
        <taxon>Nocardiopsis</taxon>
    </lineage>
</organism>
<reference evidence="4 5" key="1">
    <citation type="submission" date="2020-08" db="EMBL/GenBank/DDBJ databases">
        <title>Genomic Encyclopedia of Type Strains, Phase III (KMG-III): the genomes of soil and plant-associated and newly described type strains.</title>
        <authorList>
            <person name="Whitman W."/>
        </authorList>
    </citation>
    <scope>NUCLEOTIDE SEQUENCE [LARGE SCALE GENOMIC DNA]</scope>
    <source>
        <strain evidence="4 5">CECT 8712</strain>
    </source>
</reference>
<feature type="transmembrane region" description="Helical" evidence="1">
    <location>
        <begin position="93"/>
        <end position="114"/>
    </location>
</feature>
<keyword evidence="5" id="KW-1185">Reference proteome</keyword>
<feature type="domain" description="Acyltransferase 3" evidence="2">
    <location>
        <begin position="26"/>
        <end position="353"/>
    </location>
</feature>
<dbReference type="AlphaFoldDB" id="A0A841IPG0"/>
<dbReference type="InterPro" id="IPR043968">
    <property type="entry name" value="SGNH"/>
</dbReference>
<evidence type="ECO:0000259" key="3">
    <source>
        <dbReference type="Pfam" id="PF19040"/>
    </source>
</evidence>
<dbReference type="InterPro" id="IPR050879">
    <property type="entry name" value="Acyltransferase_3"/>
</dbReference>
<dbReference type="Pfam" id="PF01757">
    <property type="entry name" value="Acyl_transf_3"/>
    <property type="match status" value="1"/>
</dbReference>
<sequence length="682" mass="72558">MQSTAASGDRAPAVRAPGAQRRFRPEVQGLRAVAVLLVLVHHLDPGLLPGGYVGVDVFFVISGFLITSQLYREAVAGGRVSVRGFYVRRVRRLLPAATAVLVVTGAVSLAVLPVTRLTDTMWQLVASAAYVENLYLARQSVDYLAAEAPPSPVQHFWSLSVEEQFYLVWPLLFVLWALCRRRWRAGSGMLAVLLGALLVASLACSVAMAGESSAYFLPVTRAWELAVGGLLAIALARGSLPERLRLPLGWLGLAAIAASALLYGGATPFPGWTALLPVLGGAAVIAAEESRSRLSASALLSTAPARWGGDVSYSLYLWHWPLTVFALVLAGTDRLGLLGAVAVGGLSVLMAWATKVWVEDPVRERGLIRSGRGAAAGAVAGVLAVAAVGAVLYVRVDQVRSVGFDPRVHVGPEALDRASVEGPLYPSPIDAEEDAPVLYGDGCQAPPPATDPGDPCVYGDEDARETVAVVGDSHSAQWVTALLELGEERGWRLVLYTKSSCAFTDTAVEDAGGGEYEECRTWNRAVVGELAELRPDTVVTSSSTAARPVGAESPEEGAELMAEGMLTLWREVAEVTDRIVAVRDTPRQRRDVVECVAGSGGPEECAVPQEQAFEREDPQEEVVAQLPGKAFLVDMSDLFCARGECPAVIGNVIVYRDSGHITSTYVSLLSEELGRRMDGLRA</sequence>
<evidence type="ECO:0000256" key="1">
    <source>
        <dbReference type="SAM" id="Phobius"/>
    </source>
</evidence>
<evidence type="ECO:0000259" key="2">
    <source>
        <dbReference type="Pfam" id="PF01757"/>
    </source>
</evidence>
<feature type="transmembrane region" description="Helical" evidence="1">
    <location>
        <begin position="374"/>
        <end position="394"/>
    </location>
</feature>
<feature type="transmembrane region" description="Helical" evidence="1">
    <location>
        <begin position="311"/>
        <end position="329"/>
    </location>
</feature>